<reference evidence="6 7" key="1">
    <citation type="submission" date="2018-06" db="EMBL/GenBank/DDBJ databases">
        <title>Genomic Encyclopedia of Archaeal and Bacterial Type Strains, Phase II (KMG-II): from individual species to whole genera.</title>
        <authorList>
            <person name="Goeker M."/>
        </authorList>
    </citation>
    <scope>NUCLEOTIDE SEQUENCE [LARGE SCALE GENOMIC DNA]</scope>
    <source>
        <strain evidence="6 7">CFPB 3232</strain>
    </source>
</reference>
<dbReference type="Pfam" id="PF14525">
    <property type="entry name" value="AraC_binding_2"/>
    <property type="match status" value="1"/>
</dbReference>
<dbReference type="Gene3D" id="1.10.10.60">
    <property type="entry name" value="Homeodomain-like"/>
    <property type="match status" value="1"/>
</dbReference>
<dbReference type="InterPro" id="IPR018062">
    <property type="entry name" value="HTH_AraC-typ_CS"/>
</dbReference>
<sequence>MRSRTHKACRSRCRRHGLALPVAASGALGATATRRAIGSIPAAPSAGFAATSHHSPSGAGEARNALNNGAPMKSAPDRYAYPTASAGASTPLPAVVHQHFTVAREAVNAQALAWSDYVGRILDSPVSRSQVASGFHGEIDAYVLPDMVYLDSRTDPLIQARTGARISTDAMRDFVFHVAVHGMMETGVGGGRNHSTQFMPGILALDMGQPMRMVRPTRARVLAFFVPRDLVESEIADASAIHGRVVGYASPLGRLILGHLSTLCRHLPSMPAHEAASTLRKCAHLIIAAFGKQAQLSHRARTAARSALQSQVCRYVQANLHNSDLSPESVLRRFALPRTALYRMFEAEGGLATYVRHCRLWEAAGDLVRQPDMAVVEIGYGLGFNSASDFSRAFRRAFGMPPQEFRALRFDMGERGAP</sequence>
<evidence type="ECO:0000313" key="7">
    <source>
        <dbReference type="Proteomes" id="UP000248856"/>
    </source>
</evidence>
<dbReference type="Proteomes" id="UP000248856">
    <property type="component" value="Unassembled WGS sequence"/>
</dbReference>
<dbReference type="PRINTS" id="PR00032">
    <property type="entry name" value="HTHARAC"/>
</dbReference>
<dbReference type="SMART" id="SM00342">
    <property type="entry name" value="HTH_ARAC"/>
    <property type="match status" value="1"/>
</dbReference>
<feature type="region of interest" description="Disordered" evidence="4">
    <location>
        <begin position="45"/>
        <end position="73"/>
    </location>
</feature>
<keyword evidence="2 6" id="KW-0238">DNA-binding</keyword>
<dbReference type="Pfam" id="PF12833">
    <property type="entry name" value="HTH_18"/>
    <property type="match status" value="1"/>
</dbReference>
<dbReference type="PROSITE" id="PS01124">
    <property type="entry name" value="HTH_ARAC_FAMILY_2"/>
    <property type="match status" value="1"/>
</dbReference>
<proteinExistence type="predicted"/>
<dbReference type="InterPro" id="IPR050204">
    <property type="entry name" value="AraC_XylS_family_regulators"/>
</dbReference>
<organism evidence="6 7">
    <name type="scientific">Paracidovorax anthurii</name>
    <dbReference type="NCBI Taxonomy" id="78229"/>
    <lineage>
        <taxon>Bacteria</taxon>
        <taxon>Pseudomonadati</taxon>
        <taxon>Pseudomonadota</taxon>
        <taxon>Betaproteobacteria</taxon>
        <taxon>Burkholderiales</taxon>
        <taxon>Comamonadaceae</taxon>
        <taxon>Paracidovorax</taxon>
    </lineage>
</organism>
<comment type="caution">
    <text evidence="6">The sequence shown here is derived from an EMBL/GenBank/DDBJ whole genome shotgun (WGS) entry which is preliminary data.</text>
</comment>
<keyword evidence="3" id="KW-0804">Transcription</keyword>
<evidence type="ECO:0000256" key="4">
    <source>
        <dbReference type="SAM" id="MobiDB-lite"/>
    </source>
</evidence>
<evidence type="ECO:0000259" key="5">
    <source>
        <dbReference type="PROSITE" id="PS01124"/>
    </source>
</evidence>
<dbReference type="EMBL" id="QLTA01000040">
    <property type="protein sequence ID" value="RAR77066.1"/>
    <property type="molecule type" value="Genomic_DNA"/>
</dbReference>
<evidence type="ECO:0000313" key="6">
    <source>
        <dbReference type="EMBL" id="RAR77066.1"/>
    </source>
</evidence>
<dbReference type="PANTHER" id="PTHR46796">
    <property type="entry name" value="HTH-TYPE TRANSCRIPTIONAL ACTIVATOR RHAS-RELATED"/>
    <property type="match status" value="1"/>
</dbReference>
<evidence type="ECO:0000256" key="1">
    <source>
        <dbReference type="ARBA" id="ARBA00023015"/>
    </source>
</evidence>
<dbReference type="InterPro" id="IPR018060">
    <property type="entry name" value="HTH_AraC"/>
</dbReference>
<dbReference type="PANTHER" id="PTHR46796:SF6">
    <property type="entry name" value="ARAC SUBFAMILY"/>
    <property type="match status" value="1"/>
</dbReference>
<evidence type="ECO:0000256" key="2">
    <source>
        <dbReference type="ARBA" id="ARBA00023125"/>
    </source>
</evidence>
<dbReference type="SUPFAM" id="SSF46689">
    <property type="entry name" value="Homeodomain-like"/>
    <property type="match status" value="1"/>
</dbReference>
<keyword evidence="7" id="KW-1185">Reference proteome</keyword>
<dbReference type="InterPro" id="IPR009057">
    <property type="entry name" value="Homeodomain-like_sf"/>
</dbReference>
<name>A0A328Z494_9BURK</name>
<feature type="domain" description="HTH araC/xylS-type" evidence="5">
    <location>
        <begin position="310"/>
        <end position="408"/>
    </location>
</feature>
<dbReference type="GO" id="GO:0003700">
    <property type="term" value="F:DNA-binding transcription factor activity"/>
    <property type="evidence" value="ECO:0007669"/>
    <property type="project" value="InterPro"/>
</dbReference>
<accession>A0A328Z494</accession>
<keyword evidence="1" id="KW-0805">Transcription regulation</keyword>
<dbReference type="PROSITE" id="PS00041">
    <property type="entry name" value="HTH_ARAC_FAMILY_1"/>
    <property type="match status" value="1"/>
</dbReference>
<dbReference type="GO" id="GO:0043565">
    <property type="term" value="F:sequence-specific DNA binding"/>
    <property type="evidence" value="ECO:0007669"/>
    <property type="project" value="InterPro"/>
</dbReference>
<dbReference type="InterPro" id="IPR035418">
    <property type="entry name" value="AraC-bd_2"/>
</dbReference>
<dbReference type="AlphaFoldDB" id="A0A328Z494"/>
<evidence type="ECO:0000256" key="3">
    <source>
        <dbReference type="ARBA" id="ARBA00023163"/>
    </source>
</evidence>
<protein>
    <submittedName>
        <fullName evidence="6">AraC-like DNA-binding protein</fullName>
    </submittedName>
</protein>
<dbReference type="InterPro" id="IPR020449">
    <property type="entry name" value="Tscrpt_reg_AraC-type_HTH"/>
</dbReference>
<gene>
    <name evidence="6" type="ORF">AX018_104025</name>
</gene>